<dbReference type="GO" id="GO:0005886">
    <property type="term" value="C:plasma membrane"/>
    <property type="evidence" value="ECO:0007669"/>
    <property type="project" value="TreeGrafter"/>
</dbReference>
<feature type="transmembrane region" description="Helical" evidence="3">
    <location>
        <begin position="6"/>
        <end position="28"/>
    </location>
</feature>
<protein>
    <recommendedName>
        <fullName evidence="1">diguanylate cyclase</fullName>
        <ecNumber evidence="1">2.7.7.65</ecNumber>
    </recommendedName>
</protein>
<accession>A0A9W6CLJ1</accession>
<dbReference type="Proteomes" id="UP001245370">
    <property type="component" value="Unassembled WGS sequence"/>
</dbReference>
<feature type="transmembrane region" description="Helical" evidence="3">
    <location>
        <begin position="93"/>
        <end position="115"/>
    </location>
</feature>
<dbReference type="GO" id="GO:1902201">
    <property type="term" value="P:negative regulation of bacterial-type flagellum-dependent cell motility"/>
    <property type="evidence" value="ECO:0007669"/>
    <property type="project" value="TreeGrafter"/>
</dbReference>
<name>A0A9W6CLJ1_XANFL</name>
<reference evidence="6 8" key="2">
    <citation type="submission" date="2023-07" db="EMBL/GenBank/DDBJ databases">
        <title>Genomic Encyclopedia of Type Strains, Phase IV (KMG-IV): sequencing the most valuable type-strain genomes for metagenomic binning, comparative biology and taxonomic classification.</title>
        <authorList>
            <person name="Goeker M."/>
        </authorList>
    </citation>
    <scope>NUCLEOTIDE SEQUENCE [LARGE SCALE GENOMIC DNA]</scope>
    <source>
        <strain evidence="6 8">DSM 338</strain>
    </source>
</reference>
<keyword evidence="3" id="KW-0812">Transmembrane</keyword>
<evidence type="ECO:0000259" key="4">
    <source>
        <dbReference type="PROSITE" id="PS50887"/>
    </source>
</evidence>
<dbReference type="Gene3D" id="3.30.70.270">
    <property type="match status" value="1"/>
</dbReference>
<feature type="transmembrane region" description="Helical" evidence="3">
    <location>
        <begin position="35"/>
        <end position="54"/>
    </location>
</feature>
<dbReference type="FunFam" id="3.30.70.270:FF:000001">
    <property type="entry name" value="Diguanylate cyclase domain protein"/>
    <property type="match status" value="1"/>
</dbReference>
<evidence type="ECO:0000256" key="1">
    <source>
        <dbReference type="ARBA" id="ARBA00012528"/>
    </source>
</evidence>
<feature type="transmembrane region" description="Helical" evidence="3">
    <location>
        <begin position="121"/>
        <end position="140"/>
    </location>
</feature>
<dbReference type="EMBL" id="JAVDPY010000001">
    <property type="protein sequence ID" value="MDR6332250.1"/>
    <property type="molecule type" value="Genomic_DNA"/>
</dbReference>
<dbReference type="GO" id="GO:0052621">
    <property type="term" value="F:diguanylate cyclase activity"/>
    <property type="evidence" value="ECO:0007669"/>
    <property type="project" value="UniProtKB-EC"/>
</dbReference>
<feature type="domain" description="GGDEF" evidence="4">
    <location>
        <begin position="251"/>
        <end position="380"/>
    </location>
</feature>
<dbReference type="Proteomes" id="UP001144397">
    <property type="component" value="Unassembled WGS sequence"/>
</dbReference>
<dbReference type="SUPFAM" id="SSF55073">
    <property type="entry name" value="Nucleotide cyclase"/>
    <property type="match status" value="1"/>
</dbReference>
<comment type="caution">
    <text evidence="5">The sequence shown here is derived from an EMBL/GenBank/DDBJ whole genome shotgun (WGS) entry which is preliminary data.</text>
</comment>
<keyword evidence="8" id="KW-1185">Reference proteome</keyword>
<organism evidence="5 7">
    <name type="scientific">Xanthobacter flavus</name>
    <dbReference type="NCBI Taxonomy" id="281"/>
    <lineage>
        <taxon>Bacteria</taxon>
        <taxon>Pseudomonadati</taxon>
        <taxon>Pseudomonadota</taxon>
        <taxon>Alphaproteobacteria</taxon>
        <taxon>Hyphomicrobiales</taxon>
        <taxon>Xanthobacteraceae</taxon>
        <taxon>Xanthobacter</taxon>
    </lineage>
</organism>
<comment type="catalytic activity">
    <reaction evidence="2">
        <text>2 GTP = 3',3'-c-di-GMP + 2 diphosphate</text>
        <dbReference type="Rhea" id="RHEA:24898"/>
        <dbReference type="ChEBI" id="CHEBI:33019"/>
        <dbReference type="ChEBI" id="CHEBI:37565"/>
        <dbReference type="ChEBI" id="CHEBI:58805"/>
        <dbReference type="EC" id="2.7.7.65"/>
    </reaction>
</comment>
<dbReference type="InterPro" id="IPR050469">
    <property type="entry name" value="Diguanylate_Cyclase"/>
</dbReference>
<evidence type="ECO:0000313" key="8">
    <source>
        <dbReference type="Proteomes" id="UP001245370"/>
    </source>
</evidence>
<dbReference type="InterPro" id="IPR000160">
    <property type="entry name" value="GGDEF_dom"/>
</dbReference>
<dbReference type="InterPro" id="IPR029787">
    <property type="entry name" value="Nucleotide_cyclase"/>
</dbReference>
<dbReference type="RefSeq" id="WP_169120703.1">
    <property type="nucleotide sequence ID" value="NZ_BSDO01000002.1"/>
</dbReference>
<evidence type="ECO:0000313" key="7">
    <source>
        <dbReference type="Proteomes" id="UP001144397"/>
    </source>
</evidence>
<evidence type="ECO:0000313" key="6">
    <source>
        <dbReference type="EMBL" id="MDR6332250.1"/>
    </source>
</evidence>
<keyword evidence="3" id="KW-0472">Membrane</keyword>
<dbReference type="SMART" id="SM00267">
    <property type="entry name" value="GGDEF"/>
    <property type="match status" value="1"/>
</dbReference>
<dbReference type="GeneID" id="95762464"/>
<dbReference type="EMBL" id="BSDO01000002">
    <property type="protein sequence ID" value="GLI22002.1"/>
    <property type="molecule type" value="Genomic_DNA"/>
</dbReference>
<evidence type="ECO:0000256" key="2">
    <source>
        <dbReference type="ARBA" id="ARBA00034247"/>
    </source>
</evidence>
<feature type="transmembrane region" description="Helical" evidence="3">
    <location>
        <begin position="187"/>
        <end position="212"/>
    </location>
</feature>
<keyword evidence="3" id="KW-1133">Transmembrane helix</keyword>
<feature type="transmembrane region" description="Helical" evidence="3">
    <location>
        <begin position="152"/>
        <end position="175"/>
    </location>
</feature>
<dbReference type="PROSITE" id="PS50887">
    <property type="entry name" value="GGDEF"/>
    <property type="match status" value="1"/>
</dbReference>
<reference evidence="5" key="1">
    <citation type="submission" date="2022-12" db="EMBL/GenBank/DDBJ databases">
        <title>Reference genome sequencing for broad-spectrum identification of bacterial and archaeal isolates by mass spectrometry.</title>
        <authorList>
            <person name="Sekiguchi Y."/>
            <person name="Tourlousse D.M."/>
        </authorList>
    </citation>
    <scope>NUCLEOTIDE SEQUENCE</scope>
    <source>
        <strain evidence="5">301</strain>
    </source>
</reference>
<dbReference type="CDD" id="cd01949">
    <property type="entry name" value="GGDEF"/>
    <property type="match status" value="1"/>
</dbReference>
<proteinExistence type="predicted"/>
<dbReference type="PANTHER" id="PTHR45138:SF9">
    <property type="entry name" value="DIGUANYLATE CYCLASE DGCM-RELATED"/>
    <property type="match status" value="1"/>
</dbReference>
<evidence type="ECO:0000313" key="5">
    <source>
        <dbReference type="EMBL" id="GLI22002.1"/>
    </source>
</evidence>
<gene>
    <name evidence="6" type="ORF">GGQ86_000697</name>
    <name evidence="5" type="ORF">XFLAVUS301_16760</name>
</gene>
<dbReference type="Pfam" id="PF00990">
    <property type="entry name" value="GGDEF"/>
    <property type="match status" value="1"/>
</dbReference>
<dbReference type="GO" id="GO:0043709">
    <property type="term" value="P:cell adhesion involved in single-species biofilm formation"/>
    <property type="evidence" value="ECO:0007669"/>
    <property type="project" value="TreeGrafter"/>
</dbReference>
<dbReference type="InterPro" id="IPR043128">
    <property type="entry name" value="Rev_trsase/Diguanyl_cyclase"/>
</dbReference>
<evidence type="ECO:0000256" key="3">
    <source>
        <dbReference type="SAM" id="Phobius"/>
    </source>
</evidence>
<dbReference type="AlphaFoldDB" id="A0A9W6CLJ1"/>
<feature type="transmembrane region" description="Helical" evidence="3">
    <location>
        <begin position="60"/>
        <end position="86"/>
    </location>
</feature>
<dbReference type="PANTHER" id="PTHR45138">
    <property type="entry name" value="REGULATORY COMPONENTS OF SENSORY TRANSDUCTION SYSTEM"/>
    <property type="match status" value="1"/>
</dbReference>
<dbReference type="EC" id="2.7.7.65" evidence="1"/>
<sequence length="392" mass="42080">MPAATFPIVMNAVVAALFAASYLALALLHRGNTAPLWFAASFGAIVITPLALLAQSYTGWVVLFAPVIYLSFAACLILMVPGLAVLYRKPIPWGLVTVLGIVTVVSAALALQLPVNTLVRVVSYQTPFVLATAASCWVVLRDSPRRLRDLLLAGLFALLCMHVPLKAALAISLHTGPHQINYMDTPFAVVAQISTGILMVATGLLILVISVLELVRETLEVADTDALSGLLNRRGFEQRASDLVHGRTGAAPFALLLIDIDHFKAINDTFGHGVGDQTIRGFGDMLQHTLPQSALIGRVGGEEFAILLERASPEMARLQAESVRLAIIGHDDPDVPPFTVSIGVALASREEPLLATLERADAALYEAKRSGRNRVCCAEEETLPHNVVPLRR</sequence>
<dbReference type="NCBIfam" id="TIGR00254">
    <property type="entry name" value="GGDEF"/>
    <property type="match status" value="1"/>
</dbReference>